<protein>
    <submittedName>
        <fullName evidence="3">Uncharacterized protein</fullName>
    </submittedName>
</protein>
<comment type="caution">
    <text evidence="3">The sequence shown here is derived from an EMBL/GenBank/DDBJ whole genome shotgun (WGS) entry which is preliminary data.</text>
</comment>
<feature type="region of interest" description="Disordered" evidence="1">
    <location>
        <begin position="83"/>
        <end position="152"/>
    </location>
</feature>
<evidence type="ECO:0000313" key="4">
    <source>
        <dbReference type="Proteomes" id="UP000286931"/>
    </source>
</evidence>
<feature type="transmembrane region" description="Helical" evidence="2">
    <location>
        <begin position="55"/>
        <end position="77"/>
    </location>
</feature>
<organism evidence="3 4">
    <name type="scientific">Embleya hyalina</name>
    <dbReference type="NCBI Taxonomy" id="516124"/>
    <lineage>
        <taxon>Bacteria</taxon>
        <taxon>Bacillati</taxon>
        <taxon>Actinomycetota</taxon>
        <taxon>Actinomycetes</taxon>
        <taxon>Kitasatosporales</taxon>
        <taxon>Streptomycetaceae</taxon>
        <taxon>Embleya</taxon>
    </lineage>
</organism>
<proteinExistence type="predicted"/>
<reference evidence="3 4" key="1">
    <citation type="submission" date="2018-12" db="EMBL/GenBank/DDBJ databases">
        <title>Draft genome sequence of Embleya hyalina NBRC 13850T.</title>
        <authorList>
            <person name="Komaki H."/>
            <person name="Hosoyama A."/>
            <person name="Kimura A."/>
            <person name="Ichikawa N."/>
            <person name="Tamura T."/>
        </authorList>
    </citation>
    <scope>NUCLEOTIDE SEQUENCE [LARGE SCALE GENOMIC DNA]</scope>
    <source>
        <strain evidence="3 4">NBRC 13850</strain>
    </source>
</reference>
<keyword evidence="4" id="KW-1185">Reference proteome</keyword>
<feature type="compositionally biased region" description="Basic and acidic residues" evidence="1">
    <location>
        <begin position="141"/>
        <end position="151"/>
    </location>
</feature>
<keyword evidence="2" id="KW-0812">Transmembrane</keyword>
<evidence type="ECO:0000313" key="3">
    <source>
        <dbReference type="EMBL" id="GCD97893.1"/>
    </source>
</evidence>
<feature type="compositionally biased region" description="Pro residues" evidence="1">
    <location>
        <begin position="11"/>
        <end position="37"/>
    </location>
</feature>
<dbReference type="AlphaFoldDB" id="A0A401YTF2"/>
<feature type="compositionally biased region" description="Basic and acidic residues" evidence="1">
    <location>
        <begin position="1"/>
        <end position="10"/>
    </location>
</feature>
<evidence type="ECO:0000256" key="2">
    <source>
        <dbReference type="SAM" id="Phobius"/>
    </source>
</evidence>
<dbReference type="Proteomes" id="UP000286931">
    <property type="component" value="Unassembled WGS sequence"/>
</dbReference>
<keyword evidence="2" id="KW-1133">Transmembrane helix</keyword>
<accession>A0A401YTF2</accession>
<name>A0A401YTF2_9ACTN</name>
<evidence type="ECO:0000256" key="1">
    <source>
        <dbReference type="SAM" id="MobiDB-lite"/>
    </source>
</evidence>
<gene>
    <name evidence="3" type="ORF">EHYA_05591</name>
</gene>
<feature type="region of interest" description="Disordered" evidence="1">
    <location>
        <begin position="1"/>
        <end position="45"/>
    </location>
</feature>
<feature type="compositionally biased region" description="Low complexity" evidence="1">
    <location>
        <begin position="92"/>
        <end position="104"/>
    </location>
</feature>
<sequence>MSEAQRDLPDPPRPGSAPPPPAALPTPAYAPFPPPVGPGEVGARERSGAFAGGPVGWGALVAAGIVSTVVAALLINGADGDGGHDRKTFQDPAGAGPPAAAEQQPMPPFPSIDTTGRMPTESAKPPRTADVRPSAPPAPAKDGRFTARPDDPTTWPDVCDIVTAADVREVFPEVRGVEVVGTADARGFLKSKGPALRSTTCKLTLDTPRVIDAYSTISLTVDIVSIATGAEMTHDWDFTASGSRRPADYRELPPSAGADAGYSAQGGVQFRKDEFIVRITPLGHLSTPDGYPQRGWEADLLPRLVAKATARL</sequence>
<dbReference type="EMBL" id="BIFH01000025">
    <property type="protein sequence ID" value="GCD97893.1"/>
    <property type="molecule type" value="Genomic_DNA"/>
</dbReference>
<keyword evidence="2" id="KW-0472">Membrane</keyword>